<dbReference type="SUPFAM" id="SSF53187">
    <property type="entry name" value="Zn-dependent exopeptidases"/>
    <property type="match status" value="1"/>
</dbReference>
<dbReference type="Gene3D" id="3.40.630.10">
    <property type="entry name" value="Zn peptidases"/>
    <property type="match status" value="2"/>
</dbReference>
<reference evidence="6" key="1">
    <citation type="submission" date="2009-04" db="EMBL/GenBank/DDBJ databases">
        <title>Clostridium cellulovorans cellulosomal and noncellulosomal genes.</title>
        <authorList>
            <person name="Tamaru Y."/>
        </authorList>
    </citation>
    <scope>NUCLEOTIDE SEQUENCE</scope>
</reference>
<dbReference type="EMBL" id="AB499174">
    <property type="protein sequence ID" value="BAV13073.1"/>
    <property type="molecule type" value="Genomic_DNA"/>
</dbReference>
<dbReference type="GO" id="GO:0046872">
    <property type="term" value="F:metal ion binding"/>
    <property type="evidence" value="ECO:0007669"/>
    <property type="project" value="UniProtKB-KW"/>
</dbReference>
<dbReference type="InterPro" id="IPR008007">
    <property type="entry name" value="Peptidase_M42"/>
</dbReference>
<dbReference type="PANTHER" id="PTHR32481:SF0">
    <property type="entry name" value="AMINOPEPTIDASE YPDE-RELATED"/>
    <property type="match status" value="1"/>
</dbReference>
<organism evidence="6">
    <name type="scientific">Clostridium cellulovorans</name>
    <dbReference type="NCBI Taxonomy" id="1493"/>
    <lineage>
        <taxon>Bacteria</taxon>
        <taxon>Bacillati</taxon>
        <taxon>Bacillota</taxon>
        <taxon>Clostridia</taxon>
        <taxon>Eubacteriales</taxon>
        <taxon>Clostridiaceae</taxon>
        <taxon>Clostridium</taxon>
    </lineage>
</organism>
<keyword evidence="2 6" id="KW-0031">Aminopeptidase</keyword>
<proteinExistence type="inferred from homology"/>
<accession>A0A173N072</accession>
<dbReference type="GO" id="GO:0004177">
    <property type="term" value="F:aminopeptidase activity"/>
    <property type="evidence" value="ECO:0007669"/>
    <property type="project" value="UniProtKB-KW"/>
</dbReference>
<evidence type="ECO:0000256" key="4">
    <source>
        <dbReference type="ARBA" id="ARBA00022723"/>
    </source>
</evidence>
<comment type="similarity">
    <text evidence="1">Belongs to the peptidase M42 family.</text>
</comment>
<dbReference type="GO" id="GO:0006508">
    <property type="term" value="P:proteolysis"/>
    <property type="evidence" value="ECO:0007669"/>
    <property type="project" value="UniProtKB-KW"/>
</dbReference>
<evidence type="ECO:0000256" key="5">
    <source>
        <dbReference type="ARBA" id="ARBA00022801"/>
    </source>
</evidence>
<evidence type="ECO:0000256" key="2">
    <source>
        <dbReference type="ARBA" id="ARBA00022438"/>
    </source>
</evidence>
<evidence type="ECO:0000256" key="1">
    <source>
        <dbReference type="ARBA" id="ARBA00006272"/>
    </source>
</evidence>
<dbReference type="PANTHER" id="PTHR32481">
    <property type="entry name" value="AMINOPEPTIDASE"/>
    <property type="match status" value="1"/>
</dbReference>
<gene>
    <name evidence="6" type="primary">EngM42A</name>
</gene>
<keyword evidence="5" id="KW-0378">Hydrolase</keyword>
<dbReference type="AlphaFoldDB" id="A0A173N072"/>
<evidence type="ECO:0000313" key="6">
    <source>
        <dbReference type="EMBL" id="BAV13073.1"/>
    </source>
</evidence>
<dbReference type="Gene3D" id="2.40.30.40">
    <property type="entry name" value="Peptidase M42, domain 2"/>
    <property type="match status" value="2"/>
</dbReference>
<keyword evidence="3" id="KW-0645">Protease</keyword>
<dbReference type="Pfam" id="PF05343">
    <property type="entry name" value="Peptidase_M42"/>
    <property type="match status" value="1"/>
</dbReference>
<protein>
    <submittedName>
        <fullName evidence="6">Aminopeptidase M42 family endoglucanase</fullName>
    </submittedName>
</protein>
<evidence type="ECO:0000256" key="3">
    <source>
        <dbReference type="ARBA" id="ARBA00022670"/>
    </source>
</evidence>
<dbReference type="InterPro" id="IPR051464">
    <property type="entry name" value="Peptidase_M42_aminopept"/>
</dbReference>
<name>A0A173N072_CLOCL</name>
<keyword evidence="4" id="KW-0479">Metal-binding</keyword>
<dbReference type="InterPro" id="IPR023367">
    <property type="entry name" value="Peptidase_M42_dom2"/>
</dbReference>
<sequence length="291" mass="33023">MDKLFYDISKAFGVDREISEVKAVIREYIEKKHICIYEDEVGNLIVKLGTGNKKLLMSALMNRCGYMAVKIDNEESGKVEINGTNIEPKLDGKYLRTKGGAIARIHDGDKIDILVGQIQAGEFLMIDEEIRVFDNKVSGVEVSNISLIYSLIKVIEEVNIKDKEVYFVFSYKEDSIFKSNFAAKAIRPDRALFFDSSQNSDKLQLIYMNRKYLANESFKQDILNIAKENDIDITLKDCIDETEADSIHKEVGGIATVVLGLPCKYKNTSLQIIERVAIEEMRKLLKEIIEG</sequence>